<sequence length="111" mass="12501">MVLPVEYPRARIRKVLVNGLLLSVRRWYMLVLSLAVLAGYSWGLMRSPILVALLATGLIWYMAWAAVRWQVEPFVRQMARESGDPGVQATYGLPDDGAKGSSFTALQDYRQ</sequence>
<dbReference type="Proteomes" id="UP000033567">
    <property type="component" value="Unassembled WGS sequence"/>
</dbReference>
<evidence type="ECO:0000256" key="2">
    <source>
        <dbReference type="SAM" id="Phobius"/>
    </source>
</evidence>
<evidence type="ECO:0000313" key="4">
    <source>
        <dbReference type="Proteomes" id="UP000033567"/>
    </source>
</evidence>
<dbReference type="PATRIC" id="fig|1684.5.peg.1395"/>
<keyword evidence="2" id="KW-0472">Membrane</keyword>
<evidence type="ECO:0000256" key="1">
    <source>
        <dbReference type="SAM" id="MobiDB-lite"/>
    </source>
</evidence>
<name>A0A0F4KVH1_9BIFI</name>
<feature type="transmembrane region" description="Helical" evidence="2">
    <location>
        <begin position="49"/>
        <end position="67"/>
    </location>
</feature>
<feature type="region of interest" description="Disordered" evidence="1">
    <location>
        <begin position="84"/>
        <end position="111"/>
    </location>
</feature>
<proteinExistence type="predicted"/>
<evidence type="ECO:0000313" key="3">
    <source>
        <dbReference type="EMBL" id="KJY50637.1"/>
    </source>
</evidence>
<dbReference type="AlphaFoldDB" id="A0A0F4KVH1"/>
<organism evidence="3 4">
    <name type="scientific">Bifidobacterium mellis</name>
    <dbReference type="NCBI Taxonomy" id="1293823"/>
    <lineage>
        <taxon>Bacteria</taxon>
        <taxon>Bacillati</taxon>
        <taxon>Actinomycetota</taxon>
        <taxon>Actinomycetes</taxon>
        <taxon>Bifidobacteriales</taxon>
        <taxon>Bifidobacteriaceae</taxon>
        <taxon>Bifidobacterium</taxon>
    </lineage>
</organism>
<keyword evidence="2" id="KW-1133">Transmembrane helix</keyword>
<keyword evidence="2" id="KW-0812">Transmembrane</keyword>
<dbReference type="EMBL" id="JWMF01000007">
    <property type="protein sequence ID" value="KJY50637.1"/>
    <property type="molecule type" value="Genomic_DNA"/>
</dbReference>
<protein>
    <submittedName>
        <fullName evidence="3">Uncharacterized protein</fullName>
    </submittedName>
</protein>
<feature type="transmembrane region" description="Helical" evidence="2">
    <location>
        <begin position="27"/>
        <end position="43"/>
    </location>
</feature>
<gene>
    <name evidence="3" type="ORF">JF70_13360</name>
</gene>
<reference evidence="3 4" key="1">
    <citation type="submission" date="2014-12" db="EMBL/GenBank/DDBJ databases">
        <title>Comparative genomics of the lactic acid bacteria isolated from the honey bee gut.</title>
        <authorList>
            <person name="Ellegaard K.M."/>
            <person name="Tamarit D."/>
            <person name="Javelind E."/>
            <person name="Olofsson T."/>
            <person name="Andersson S.G."/>
            <person name="Vasquez A."/>
        </authorList>
    </citation>
    <scope>NUCLEOTIDE SEQUENCE [LARGE SCALE GENOMIC DNA]</scope>
    <source>
        <strain evidence="3 4">Bin7</strain>
    </source>
</reference>
<keyword evidence="4" id="KW-1185">Reference proteome</keyword>
<comment type="caution">
    <text evidence="3">The sequence shown here is derived from an EMBL/GenBank/DDBJ whole genome shotgun (WGS) entry which is preliminary data.</text>
</comment>
<accession>A0A0F4KVH1</accession>